<dbReference type="InterPro" id="IPR010093">
    <property type="entry name" value="SinI_DNA-bd"/>
</dbReference>
<sequence length="60" mass="6751">MTPDNPSRTLHTVSEACRRLSISRTQLWRLCKDGRLDKIKIGKAGVRITDASVSRFASLH</sequence>
<evidence type="ECO:0000259" key="1">
    <source>
        <dbReference type="Pfam" id="PF12728"/>
    </source>
</evidence>
<reference evidence="2 3" key="1">
    <citation type="submission" date="2019-04" db="EMBL/GenBank/DDBJ databases">
        <title>Phreatobacter aquaticus sp. nov.</title>
        <authorList>
            <person name="Choi A."/>
            <person name="Baek K."/>
        </authorList>
    </citation>
    <scope>NUCLEOTIDE SEQUENCE [LARGE SCALE GENOMIC DNA]</scope>
    <source>
        <strain evidence="2 3">NMCR1094</strain>
    </source>
</reference>
<dbReference type="KEGG" id="paqt:E8L99_17675"/>
<dbReference type="RefSeq" id="WP_137100786.1">
    <property type="nucleotide sequence ID" value="NZ_CP039865.1"/>
</dbReference>
<dbReference type="Proteomes" id="UP000298588">
    <property type="component" value="Chromosome"/>
</dbReference>
<dbReference type="InterPro" id="IPR041657">
    <property type="entry name" value="HTH_17"/>
</dbReference>
<organism evidence="2 3">
    <name type="scientific">Phreatobacter aquaticus</name>
    <dbReference type="NCBI Taxonomy" id="2570229"/>
    <lineage>
        <taxon>Bacteria</taxon>
        <taxon>Pseudomonadati</taxon>
        <taxon>Pseudomonadota</taxon>
        <taxon>Alphaproteobacteria</taxon>
        <taxon>Hyphomicrobiales</taxon>
        <taxon>Phreatobacteraceae</taxon>
        <taxon>Phreatobacter</taxon>
    </lineage>
</organism>
<evidence type="ECO:0000313" key="2">
    <source>
        <dbReference type="EMBL" id="QCK87457.1"/>
    </source>
</evidence>
<protein>
    <submittedName>
        <fullName evidence="2">Helix-turn-helix domain-containing protein</fullName>
    </submittedName>
</protein>
<accession>A0A4D7QRB3</accession>
<evidence type="ECO:0000313" key="3">
    <source>
        <dbReference type="Proteomes" id="UP000298588"/>
    </source>
</evidence>
<proteinExistence type="predicted"/>
<dbReference type="GO" id="GO:0003677">
    <property type="term" value="F:DNA binding"/>
    <property type="evidence" value="ECO:0007669"/>
    <property type="project" value="InterPro"/>
</dbReference>
<dbReference type="NCBIfam" id="TIGR01764">
    <property type="entry name" value="excise"/>
    <property type="match status" value="1"/>
</dbReference>
<keyword evidence="3" id="KW-1185">Reference proteome</keyword>
<name>A0A4D7QRB3_9HYPH</name>
<gene>
    <name evidence="2" type="ORF">E8L99_17675</name>
</gene>
<dbReference type="Pfam" id="PF12728">
    <property type="entry name" value="HTH_17"/>
    <property type="match status" value="1"/>
</dbReference>
<dbReference type="OrthoDB" id="7874861at2"/>
<dbReference type="EMBL" id="CP039865">
    <property type="protein sequence ID" value="QCK87457.1"/>
    <property type="molecule type" value="Genomic_DNA"/>
</dbReference>
<feature type="domain" description="Helix-turn-helix" evidence="1">
    <location>
        <begin position="12"/>
        <end position="57"/>
    </location>
</feature>
<dbReference type="AlphaFoldDB" id="A0A4D7QRB3"/>